<dbReference type="OrthoDB" id="361060at2"/>
<organism evidence="1 2">
    <name type="scientific">Gemmatimonas phototrophica</name>
    <dbReference type="NCBI Taxonomy" id="1379270"/>
    <lineage>
        <taxon>Bacteria</taxon>
        <taxon>Pseudomonadati</taxon>
        <taxon>Gemmatimonadota</taxon>
        <taxon>Gemmatimonadia</taxon>
        <taxon>Gemmatimonadales</taxon>
        <taxon>Gemmatimonadaceae</taxon>
        <taxon>Gemmatimonas</taxon>
    </lineage>
</organism>
<dbReference type="STRING" id="1379270.GEMMAAP_04900"/>
<sequence>MVTREDIEAFLDRLSAEGASFQEVEPGLWVVRPGGSLDFDVVVTHNPPVVLLRVKVMPHPTDPADAAALNKRLLELNATDLLHGAYGIDGDAVVLTEALELAHLDFEEFLASFESMTLSLTGHLRELAAFREAR</sequence>
<gene>
    <name evidence="1" type="ORF">GEMMAAP_04900</name>
</gene>
<reference evidence="1 2" key="2">
    <citation type="journal article" date="2016" name="Environ. Microbiol. Rep.">
        <title>Metagenomic evidence for the presence of phototrophic Gemmatimonadetes bacteria in diverse environments.</title>
        <authorList>
            <person name="Zeng Y."/>
            <person name="Baumbach J."/>
            <person name="Barbosa E.G."/>
            <person name="Azevedo V."/>
            <person name="Zhang C."/>
            <person name="Koblizek M."/>
        </authorList>
    </citation>
    <scope>NUCLEOTIDE SEQUENCE [LARGE SCALE GENOMIC DNA]</scope>
    <source>
        <strain evidence="1 2">AP64</strain>
    </source>
</reference>
<dbReference type="RefSeq" id="WP_053334246.1">
    <property type="nucleotide sequence ID" value="NZ_CP011454.1"/>
</dbReference>
<dbReference type="CDD" id="cd17036">
    <property type="entry name" value="T3SC_YbjN-like_1"/>
    <property type="match status" value="1"/>
</dbReference>
<dbReference type="KEGG" id="gph:GEMMAAP_04900"/>
<evidence type="ECO:0000313" key="2">
    <source>
        <dbReference type="Proteomes" id="UP000076404"/>
    </source>
</evidence>
<protein>
    <recommendedName>
        <fullName evidence="3">YbjN domain-containing protein</fullName>
    </recommendedName>
</protein>
<dbReference type="SUPFAM" id="SSF69635">
    <property type="entry name" value="Type III secretory system chaperone-like"/>
    <property type="match status" value="1"/>
</dbReference>
<evidence type="ECO:0008006" key="3">
    <source>
        <dbReference type="Google" id="ProtNLM"/>
    </source>
</evidence>
<evidence type="ECO:0000313" key="1">
    <source>
        <dbReference type="EMBL" id="AMW04362.1"/>
    </source>
</evidence>
<dbReference type="Gene3D" id="3.30.1460.10">
    <property type="match status" value="1"/>
</dbReference>
<dbReference type="AlphaFoldDB" id="A0A143BII1"/>
<name>A0A143BII1_9BACT</name>
<dbReference type="InterPro" id="IPR054345">
    <property type="entry name" value="Tir-like"/>
</dbReference>
<dbReference type="Proteomes" id="UP000076404">
    <property type="component" value="Chromosome"/>
</dbReference>
<accession>A0A143BII1</accession>
<dbReference type="EMBL" id="CP011454">
    <property type="protein sequence ID" value="AMW04362.1"/>
    <property type="molecule type" value="Genomic_DNA"/>
</dbReference>
<keyword evidence="2" id="KW-1185">Reference proteome</keyword>
<proteinExistence type="predicted"/>
<dbReference type="eggNOG" id="ENOG50333QR">
    <property type="taxonomic scope" value="Bacteria"/>
</dbReference>
<dbReference type="Pfam" id="PF22550">
    <property type="entry name" value="CesT_Tir_1"/>
    <property type="match status" value="1"/>
</dbReference>
<reference evidence="1 2" key="1">
    <citation type="journal article" date="2014" name="Proc. Natl. Acad. Sci. U.S.A.">
        <title>Functional type 2 photosynthetic reaction centers found in the rare bacterial phylum Gemmatimonadetes.</title>
        <authorList>
            <person name="Zeng Y."/>
            <person name="Feng F."/>
            <person name="Medova H."/>
            <person name="Dean J."/>
            <person name="Koblizek M."/>
        </authorList>
    </citation>
    <scope>NUCLEOTIDE SEQUENCE [LARGE SCALE GENOMIC DNA]</scope>
    <source>
        <strain evidence="1 2">AP64</strain>
    </source>
</reference>